<dbReference type="AlphaFoldDB" id="X0W3L6"/>
<evidence type="ECO:0000256" key="1">
    <source>
        <dbReference type="ARBA" id="ARBA00038240"/>
    </source>
</evidence>
<gene>
    <name evidence="3" type="ORF">S01H1_53566</name>
</gene>
<dbReference type="InterPro" id="IPR002575">
    <property type="entry name" value="Aminoglycoside_PTrfase"/>
</dbReference>
<dbReference type="PANTHER" id="PTHR21064:SF6">
    <property type="entry name" value="AMINOGLYCOSIDE PHOSPHOTRANSFERASE DOMAIN-CONTAINING PROTEIN"/>
    <property type="match status" value="1"/>
</dbReference>
<name>X0W3L6_9ZZZZ</name>
<dbReference type="Gene3D" id="3.90.1200.10">
    <property type="match status" value="1"/>
</dbReference>
<sequence length="167" mass="19369">FPRVMGKGINLEYENWLAQRYDFLMQTIPSGLPRGLIHGDVFYDNVLFDGKKFKAIIDFEEACHYYKVFDLGMAVVGLCTEESKVRLPKVRSLVNGYQKIRVLERAEKEILQLFVGYAAIATSSWRFWKYNIDTPIAEWSDKHWEMVNIAKDASAIPNEKFMNAVFS</sequence>
<dbReference type="SUPFAM" id="SSF56112">
    <property type="entry name" value="Protein kinase-like (PK-like)"/>
    <property type="match status" value="1"/>
</dbReference>
<protein>
    <recommendedName>
        <fullName evidence="2">Aminoglycoside phosphotransferase domain-containing protein</fullName>
    </recommendedName>
</protein>
<evidence type="ECO:0000259" key="2">
    <source>
        <dbReference type="Pfam" id="PF01636"/>
    </source>
</evidence>
<reference evidence="3" key="1">
    <citation type="journal article" date="2014" name="Front. Microbiol.">
        <title>High frequency of phylogenetically diverse reductive dehalogenase-homologous genes in deep subseafloor sedimentary metagenomes.</title>
        <authorList>
            <person name="Kawai M."/>
            <person name="Futagami T."/>
            <person name="Toyoda A."/>
            <person name="Takaki Y."/>
            <person name="Nishi S."/>
            <person name="Hori S."/>
            <person name="Arai W."/>
            <person name="Tsubouchi T."/>
            <person name="Morono Y."/>
            <person name="Uchiyama I."/>
            <person name="Ito T."/>
            <person name="Fujiyama A."/>
            <person name="Inagaki F."/>
            <person name="Takami H."/>
        </authorList>
    </citation>
    <scope>NUCLEOTIDE SEQUENCE</scope>
    <source>
        <strain evidence="3">Expedition CK06-06</strain>
    </source>
</reference>
<organism evidence="3">
    <name type="scientific">marine sediment metagenome</name>
    <dbReference type="NCBI Taxonomy" id="412755"/>
    <lineage>
        <taxon>unclassified sequences</taxon>
        <taxon>metagenomes</taxon>
        <taxon>ecological metagenomes</taxon>
    </lineage>
</organism>
<dbReference type="GO" id="GO:0019202">
    <property type="term" value="F:amino acid kinase activity"/>
    <property type="evidence" value="ECO:0007669"/>
    <property type="project" value="TreeGrafter"/>
</dbReference>
<dbReference type="InterPro" id="IPR011009">
    <property type="entry name" value="Kinase-like_dom_sf"/>
</dbReference>
<proteinExistence type="inferred from homology"/>
<dbReference type="InterPro" id="IPR050249">
    <property type="entry name" value="Pseudomonas-type_ThrB"/>
</dbReference>
<evidence type="ECO:0000313" key="3">
    <source>
        <dbReference type="EMBL" id="GAG25140.1"/>
    </source>
</evidence>
<dbReference type="EMBL" id="BARS01034691">
    <property type="protein sequence ID" value="GAG25140.1"/>
    <property type="molecule type" value="Genomic_DNA"/>
</dbReference>
<feature type="domain" description="Aminoglycoside phosphotransferase" evidence="2">
    <location>
        <begin position="16"/>
        <end position="84"/>
    </location>
</feature>
<accession>X0W3L6</accession>
<feature type="non-terminal residue" evidence="3">
    <location>
        <position position="1"/>
    </location>
</feature>
<comment type="similarity">
    <text evidence="1">Belongs to the pseudomonas-type ThrB family.</text>
</comment>
<comment type="caution">
    <text evidence="3">The sequence shown here is derived from an EMBL/GenBank/DDBJ whole genome shotgun (WGS) entry which is preliminary data.</text>
</comment>
<dbReference type="Pfam" id="PF01636">
    <property type="entry name" value="APH"/>
    <property type="match status" value="1"/>
</dbReference>
<dbReference type="PANTHER" id="PTHR21064">
    <property type="entry name" value="AMINOGLYCOSIDE PHOSPHOTRANSFERASE DOMAIN-CONTAINING PROTEIN-RELATED"/>
    <property type="match status" value="1"/>
</dbReference>